<sequence>MCAGVFLDTMHCMQSWLNEGSTGMMPSGDGVVGYGERETASIQLLRSPTRLPSVVIMGKTSRWQRACKHTSYNVSSYVHQPKAEVLSPMCQCNYGTGNQALQTGTHYCNNAALQHKHAWRH</sequence>
<dbReference type="AlphaFoldDB" id="A0A8S4SG50"/>
<name>A0A8S4SG50_9NEOP</name>
<proteinExistence type="predicted"/>
<dbReference type="EMBL" id="CAKXAJ010026429">
    <property type="protein sequence ID" value="CAH2268357.1"/>
    <property type="molecule type" value="Genomic_DNA"/>
</dbReference>
<dbReference type="Proteomes" id="UP000838756">
    <property type="component" value="Unassembled WGS sequence"/>
</dbReference>
<accession>A0A8S4SG50</accession>
<evidence type="ECO:0000313" key="2">
    <source>
        <dbReference type="Proteomes" id="UP000838756"/>
    </source>
</evidence>
<reference evidence="1" key="1">
    <citation type="submission" date="2022-03" db="EMBL/GenBank/DDBJ databases">
        <authorList>
            <person name="Lindestad O."/>
        </authorList>
    </citation>
    <scope>NUCLEOTIDE SEQUENCE</scope>
</reference>
<keyword evidence="2" id="KW-1185">Reference proteome</keyword>
<protein>
    <submittedName>
        <fullName evidence="1">Jg5527 protein</fullName>
    </submittedName>
</protein>
<gene>
    <name evidence="1" type="primary">jg5527</name>
    <name evidence="1" type="ORF">PAEG_LOCUS26717</name>
</gene>
<organism evidence="1 2">
    <name type="scientific">Pararge aegeria aegeria</name>
    <dbReference type="NCBI Taxonomy" id="348720"/>
    <lineage>
        <taxon>Eukaryota</taxon>
        <taxon>Metazoa</taxon>
        <taxon>Ecdysozoa</taxon>
        <taxon>Arthropoda</taxon>
        <taxon>Hexapoda</taxon>
        <taxon>Insecta</taxon>
        <taxon>Pterygota</taxon>
        <taxon>Neoptera</taxon>
        <taxon>Endopterygota</taxon>
        <taxon>Lepidoptera</taxon>
        <taxon>Glossata</taxon>
        <taxon>Ditrysia</taxon>
        <taxon>Papilionoidea</taxon>
        <taxon>Nymphalidae</taxon>
        <taxon>Satyrinae</taxon>
        <taxon>Satyrini</taxon>
        <taxon>Parargina</taxon>
        <taxon>Pararge</taxon>
    </lineage>
</organism>
<comment type="caution">
    <text evidence="1">The sequence shown here is derived from an EMBL/GenBank/DDBJ whole genome shotgun (WGS) entry which is preliminary data.</text>
</comment>
<evidence type="ECO:0000313" key="1">
    <source>
        <dbReference type="EMBL" id="CAH2268357.1"/>
    </source>
</evidence>